<comment type="caution">
    <text evidence="2">The sequence shown here is derived from an EMBL/GenBank/DDBJ whole genome shotgun (WGS) entry which is preliminary data.</text>
</comment>
<proteinExistence type="predicted"/>
<accession>A0A2T5JM93</accession>
<feature type="region of interest" description="Disordered" evidence="1">
    <location>
        <begin position="1"/>
        <end position="21"/>
    </location>
</feature>
<dbReference type="EMBL" id="QAOT01000037">
    <property type="protein sequence ID" value="PTR08166.1"/>
    <property type="molecule type" value="Genomic_DNA"/>
</dbReference>
<dbReference type="RefSeq" id="WP_146172349.1">
    <property type="nucleotide sequence ID" value="NZ_QAOT01000037.1"/>
</dbReference>
<feature type="region of interest" description="Disordered" evidence="1">
    <location>
        <begin position="75"/>
        <end position="102"/>
    </location>
</feature>
<sequence length="102" mass="11159">MKDGIDRSALAEQFASASPPDGKKALLIDVARYQHLLDESGMSDTQKEEFLISLWGIMVAFVDFGFSVQACEENCGKVGSSHPDPENPSTCRIGSKDYEKDT</sequence>
<name>A0A2T5JM93_9RHOB</name>
<evidence type="ECO:0000313" key="2">
    <source>
        <dbReference type="EMBL" id="PTR08166.1"/>
    </source>
</evidence>
<dbReference type="OrthoDB" id="7876422at2"/>
<reference evidence="2 3" key="1">
    <citation type="submission" date="2018-04" db="EMBL/GenBank/DDBJ databases">
        <title>Genomic Encyclopedia of Type Strains, Phase III (KMG-III): the genomes of soil and plant-associated and newly described type strains.</title>
        <authorList>
            <person name="Whitman W."/>
        </authorList>
    </citation>
    <scope>NUCLEOTIDE SEQUENCE [LARGE SCALE GENOMIC DNA]</scope>
    <source>
        <strain evidence="2 3">KA25</strain>
    </source>
</reference>
<evidence type="ECO:0000256" key="1">
    <source>
        <dbReference type="SAM" id="MobiDB-lite"/>
    </source>
</evidence>
<evidence type="ECO:0000313" key="3">
    <source>
        <dbReference type="Proteomes" id="UP000244060"/>
    </source>
</evidence>
<organism evidence="2 3">
    <name type="scientific">Cereibacter azotoformans</name>
    <dbReference type="NCBI Taxonomy" id="43057"/>
    <lineage>
        <taxon>Bacteria</taxon>
        <taxon>Pseudomonadati</taxon>
        <taxon>Pseudomonadota</taxon>
        <taxon>Alphaproteobacteria</taxon>
        <taxon>Rhodobacterales</taxon>
        <taxon>Paracoccaceae</taxon>
        <taxon>Cereibacter</taxon>
    </lineage>
</organism>
<dbReference type="AlphaFoldDB" id="A0A2T5JM93"/>
<keyword evidence="3" id="KW-1185">Reference proteome</keyword>
<gene>
    <name evidence="2" type="ORF">C8J28_13712</name>
</gene>
<dbReference type="Proteomes" id="UP000244060">
    <property type="component" value="Unassembled WGS sequence"/>
</dbReference>
<protein>
    <submittedName>
        <fullName evidence="2">Uncharacterized protein</fullName>
    </submittedName>
</protein>